<dbReference type="RefSeq" id="WP_338237987.1">
    <property type="nucleotide sequence ID" value="NZ_BQKE01000002.1"/>
</dbReference>
<dbReference type="InterPro" id="IPR025491">
    <property type="entry name" value="DUF4382"/>
</dbReference>
<reference evidence="3 4" key="1">
    <citation type="submission" date="2021-12" db="EMBL/GenBank/DDBJ databases">
        <title>Genome sequencing of bacteria with rrn-lacking chromosome and rrn-plasmid.</title>
        <authorList>
            <person name="Anda M."/>
            <person name="Iwasaki W."/>
        </authorList>
    </citation>
    <scope>NUCLEOTIDE SEQUENCE [LARGE SCALE GENOMIC DNA]</scope>
    <source>
        <strain evidence="3 4">NBRC 15940</strain>
    </source>
</reference>
<comment type="caution">
    <text evidence="3">The sequence shown here is derived from an EMBL/GenBank/DDBJ whole genome shotgun (WGS) entry which is preliminary data.</text>
</comment>
<protein>
    <recommendedName>
        <fullName evidence="2">DUF4382 domain-containing protein</fullName>
    </recommendedName>
</protein>
<proteinExistence type="predicted"/>
<keyword evidence="1" id="KW-0732">Signal</keyword>
<evidence type="ECO:0000256" key="1">
    <source>
        <dbReference type="SAM" id="SignalP"/>
    </source>
</evidence>
<feature type="chain" id="PRO_5042911826" description="DUF4382 domain-containing protein" evidence="1">
    <location>
        <begin position="24"/>
        <end position="296"/>
    </location>
</feature>
<organism evidence="3 4">
    <name type="scientific">Persicobacter diffluens</name>
    <dbReference type="NCBI Taxonomy" id="981"/>
    <lineage>
        <taxon>Bacteria</taxon>
        <taxon>Pseudomonadati</taxon>
        <taxon>Bacteroidota</taxon>
        <taxon>Cytophagia</taxon>
        <taxon>Cytophagales</taxon>
        <taxon>Persicobacteraceae</taxon>
        <taxon>Persicobacter</taxon>
    </lineage>
</organism>
<accession>A0AAN4W1T4</accession>
<dbReference type="EMBL" id="BQKE01000002">
    <property type="protein sequence ID" value="GJM62747.1"/>
    <property type="molecule type" value="Genomic_DNA"/>
</dbReference>
<evidence type="ECO:0000259" key="2">
    <source>
        <dbReference type="Pfam" id="PF14321"/>
    </source>
</evidence>
<evidence type="ECO:0000313" key="4">
    <source>
        <dbReference type="Proteomes" id="UP001310022"/>
    </source>
</evidence>
<dbReference type="Proteomes" id="UP001310022">
    <property type="component" value="Unassembled WGS sequence"/>
</dbReference>
<dbReference type="AlphaFoldDB" id="A0AAN4W1T4"/>
<evidence type="ECO:0000313" key="3">
    <source>
        <dbReference type="EMBL" id="GJM62747.1"/>
    </source>
</evidence>
<gene>
    <name evidence="3" type="ORF">PEDI_32990</name>
</gene>
<feature type="signal peptide" evidence="1">
    <location>
        <begin position="1"/>
        <end position="23"/>
    </location>
</feature>
<dbReference type="Pfam" id="PF14321">
    <property type="entry name" value="DUF4382"/>
    <property type="match status" value="1"/>
</dbReference>
<name>A0AAN4W1T4_9BACT</name>
<sequence length="296" mass="32529">MMKRSIFSSLCALLLALSFSSCSDNESGSARVAVRMSPMESPGSFNAKLNVTVEYDSILLDVQQVRINMTGENQAWYEVENYQAGRYNINNPHLDGLLGHLSLPVGEVKEIRLVLGEENEIFVAGTGEKLNVPSGESSGWKLKKITNPVVKEGHSYTMSIDMDPSSVSFNSGNGWKLDPIASATLWEVGAIKGAIMLEEDGEIIQYEEEFFVQIFEGETLKLTSQTVNHQFIFTHLFPSSYTIKVGIAYDDATEDIITGALESEKFVTPLISGVILVDSGIEYEIDPLVLEVSPAE</sequence>
<keyword evidence="4" id="KW-1185">Reference proteome</keyword>
<dbReference type="PROSITE" id="PS51257">
    <property type="entry name" value="PROKAR_LIPOPROTEIN"/>
    <property type="match status" value="1"/>
</dbReference>
<feature type="domain" description="DUF4382" evidence="2">
    <location>
        <begin position="54"/>
        <end position="179"/>
    </location>
</feature>